<keyword evidence="3" id="KW-1185">Reference proteome</keyword>
<evidence type="ECO:0000256" key="1">
    <source>
        <dbReference type="SAM" id="MobiDB-lite"/>
    </source>
</evidence>
<feature type="compositionally biased region" description="Basic and acidic residues" evidence="1">
    <location>
        <begin position="59"/>
        <end position="93"/>
    </location>
</feature>
<feature type="compositionally biased region" description="Polar residues" evidence="1">
    <location>
        <begin position="38"/>
        <end position="58"/>
    </location>
</feature>
<dbReference type="EMBL" id="BPLQ01013035">
    <property type="protein sequence ID" value="GIY69379.1"/>
    <property type="molecule type" value="Genomic_DNA"/>
</dbReference>
<feature type="compositionally biased region" description="Basic and acidic residues" evidence="1">
    <location>
        <begin position="16"/>
        <end position="37"/>
    </location>
</feature>
<protein>
    <submittedName>
        <fullName evidence="2">Uncharacterized protein</fullName>
    </submittedName>
</protein>
<organism evidence="2 3">
    <name type="scientific">Caerostris darwini</name>
    <dbReference type="NCBI Taxonomy" id="1538125"/>
    <lineage>
        <taxon>Eukaryota</taxon>
        <taxon>Metazoa</taxon>
        <taxon>Ecdysozoa</taxon>
        <taxon>Arthropoda</taxon>
        <taxon>Chelicerata</taxon>
        <taxon>Arachnida</taxon>
        <taxon>Araneae</taxon>
        <taxon>Araneomorphae</taxon>
        <taxon>Entelegynae</taxon>
        <taxon>Araneoidea</taxon>
        <taxon>Araneidae</taxon>
        <taxon>Caerostris</taxon>
    </lineage>
</organism>
<dbReference type="AlphaFoldDB" id="A0AAV4VID9"/>
<accession>A0AAV4VID9</accession>
<feature type="region of interest" description="Disordered" evidence="1">
    <location>
        <begin position="1"/>
        <end position="160"/>
    </location>
</feature>
<name>A0AAV4VID9_9ARAC</name>
<evidence type="ECO:0000313" key="3">
    <source>
        <dbReference type="Proteomes" id="UP001054837"/>
    </source>
</evidence>
<comment type="caution">
    <text evidence="2">The sequence shown here is derived from an EMBL/GenBank/DDBJ whole genome shotgun (WGS) entry which is preliminary data.</text>
</comment>
<proteinExistence type="predicted"/>
<reference evidence="2 3" key="1">
    <citation type="submission" date="2021-06" db="EMBL/GenBank/DDBJ databases">
        <title>Caerostris darwini draft genome.</title>
        <authorList>
            <person name="Kono N."/>
            <person name="Arakawa K."/>
        </authorList>
    </citation>
    <scope>NUCLEOTIDE SEQUENCE [LARGE SCALE GENOMIC DNA]</scope>
</reference>
<gene>
    <name evidence="2" type="ORF">CDAR_470571</name>
</gene>
<sequence length="160" mass="19551">MQSKELQKRQQIRSASSEDRQAGLETIGERRAKESEHQVQLSLERNHSCQTKQRMTSEQLERKRQYMREWYKRAKSTETPERRERKQQEDRLNKRQARQRKTPEQRERRLERMRVGKKRVIETETSEEREKGWKVRVYGKSELEQLKHQKNGKKDSNETV</sequence>
<feature type="compositionally biased region" description="Basic and acidic residues" evidence="1">
    <location>
        <begin position="101"/>
        <end position="160"/>
    </location>
</feature>
<evidence type="ECO:0000313" key="2">
    <source>
        <dbReference type="EMBL" id="GIY69379.1"/>
    </source>
</evidence>
<dbReference type="Proteomes" id="UP001054837">
    <property type="component" value="Unassembled WGS sequence"/>
</dbReference>